<evidence type="ECO:0000313" key="1">
    <source>
        <dbReference type="EMBL" id="OSS48176.1"/>
    </source>
</evidence>
<dbReference type="AlphaFoldDB" id="A0A1Y2LWC3"/>
<organism evidence="1 2">
    <name type="scientific">Epicoccum nigrum</name>
    <name type="common">Soil fungus</name>
    <name type="synonym">Epicoccum purpurascens</name>
    <dbReference type="NCBI Taxonomy" id="105696"/>
    <lineage>
        <taxon>Eukaryota</taxon>
        <taxon>Fungi</taxon>
        <taxon>Dikarya</taxon>
        <taxon>Ascomycota</taxon>
        <taxon>Pezizomycotina</taxon>
        <taxon>Dothideomycetes</taxon>
        <taxon>Pleosporomycetidae</taxon>
        <taxon>Pleosporales</taxon>
        <taxon>Pleosporineae</taxon>
        <taxon>Didymellaceae</taxon>
        <taxon>Epicoccum</taxon>
    </lineage>
</organism>
<evidence type="ECO:0008006" key="3">
    <source>
        <dbReference type="Google" id="ProtNLM"/>
    </source>
</evidence>
<keyword evidence="2" id="KW-1185">Reference proteome</keyword>
<evidence type="ECO:0000313" key="2">
    <source>
        <dbReference type="Proteomes" id="UP000193240"/>
    </source>
</evidence>
<dbReference type="Proteomes" id="UP000193240">
    <property type="component" value="Unassembled WGS sequence"/>
</dbReference>
<sequence>MDSHQDRLEDVDMDMDCPVVPTATIQTPNINYNNGLHLLQLPREVRDQIYSHLYQPRQLRWEVNKRDLHCVAINVPRAPIPAVLRTCTRLHEEYRDSRLSRSISATISTTRATNHETAALTDMQCHAVEDSVILHGDAAPIEHVAHLLASIKDLTILVNNKRSMADDPSIWNELQSLEAILSPFYQTLSTVRIGIHQWQDPKPLQMNSRRETKAYQDPDLSRSSFMPAPSATFMGKPLVQQAAGYRLQLVLLQLHPSDPKDLLERFHRHRTGVYVFSNEPTLRLARDDLYWGAEEALQSFPMKGSWFNMQRSMNLNLRDRFDAAGVTDAWIQTEYGPNAKRMVEWRERIGLDAGEWED</sequence>
<accession>A0A1Y2LWC3</accession>
<dbReference type="EMBL" id="KZ107846">
    <property type="protein sequence ID" value="OSS48176.1"/>
    <property type="molecule type" value="Genomic_DNA"/>
</dbReference>
<protein>
    <recommendedName>
        <fullName evidence="3">F-box domain-containing protein</fullName>
    </recommendedName>
</protein>
<reference evidence="1 2" key="1">
    <citation type="journal article" date="2017" name="Genome Announc.">
        <title>Genome sequence of the saprophytic ascomycete Epicoccum nigrum ICMP 19927 strain isolated from New Zealand.</title>
        <authorList>
            <person name="Fokin M."/>
            <person name="Fleetwood D."/>
            <person name="Weir B.S."/>
            <person name="Villas-Boas S.G."/>
        </authorList>
    </citation>
    <scope>NUCLEOTIDE SEQUENCE [LARGE SCALE GENOMIC DNA]</scope>
    <source>
        <strain evidence="1 2">ICMP 19927</strain>
    </source>
</reference>
<proteinExistence type="predicted"/>
<gene>
    <name evidence="1" type="ORF">B5807_07638</name>
</gene>
<name>A0A1Y2LWC3_EPING</name>
<dbReference type="InParanoid" id="A0A1Y2LWC3"/>